<dbReference type="Gene3D" id="3.20.20.140">
    <property type="entry name" value="Metal-dependent hydrolases"/>
    <property type="match status" value="1"/>
</dbReference>
<dbReference type="InterPro" id="IPR032466">
    <property type="entry name" value="Metal_Hydrolase"/>
</dbReference>
<dbReference type="SUPFAM" id="SSF51556">
    <property type="entry name" value="Metallo-dependent hydrolases"/>
    <property type="match status" value="1"/>
</dbReference>
<dbReference type="GO" id="GO:0006508">
    <property type="term" value="P:proteolysis"/>
    <property type="evidence" value="ECO:0007669"/>
    <property type="project" value="InterPro"/>
</dbReference>
<gene>
    <name evidence="1" type="ORF">OL599_07665</name>
</gene>
<reference evidence="1" key="1">
    <citation type="submission" date="2022-09" db="EMBL/GenBank/DDBJ databases">
        <title>Rhodovastum sp. nov. RN2-1 isolated from soil in Seongnam, South Korea.</title>
        <authorList>
            <person name="Le N.T."/>
        </authorList>
    </citation>
    <scope>NUCLEOTIDE SEQUENCE</scope>
    <source>
        <strain evidence="1">RN2-1</strain>
    </source>
</reference>
<dbReference type="InterPro" id="IPR008257">
    <property type="entry name" value="Pept_M19"/>
</dbReference>
<proteinExistence type="predicted"/>
<sequence length="322" mass="34097">MVDAPPFRPAGIIDMHTHAGMPRRNAPVDRAVLDSMGPGGVAACVVAAVADAPVIRRDLATRAIKQVRAPEPGECLAATEATLDAYAASGFHIAREPGDIGLDTPAMVLAIEGCDFLEGRLDRLDTMAARGVRSVQLTHYVVNETGDIQTAPPVHGGLTAFGAEAVRRMDRLGIIVDVAHCTEATVRGVAAASSRPFLCTHANLAWPDRPDGGHKRFISLDYARLVAASGGVVGAWIAVLWQERMAGMITHLFRLIDAIGIDHVGIGTDMPAGVAEHEMPDFSRHREIGDALTARGMTAEEVAKVCAGNWLRVFRAVRAGAA</sequence>
<dbReference type="GO" id="GO:0070573">
    <property type="term" value="F:metallodipeptidase activity"/>
    <property type="evidence" value="ECO:0007669"/>
    <property type="project" value="InterPro"/>
</dbReference>
<comment type="caution">
    <text evidence="1">The sequence shown here is derived from an EMBL/GenBank/DDBJ whole genome shotgun (WGS) entry which is preliminary data.</text>
</comment>
<dbReference type="Pfam" id="PF01244">
    <property type="entry name" value="Peptidase_M19"/>
    <property type="match status" value="1"/>
</dbReference>
<dbReference type="AlphaFoldDB" id="A0AA41YPX4"/>
<name>A0AA41YPX4_9PROT</name>
<dbReference type="PANTHER" id="PTHR10443">
    <property type="entry name" value="MICROSOMAL DIPEPTIDASE"/>
    <property type="match status" value="1"/>
</dbReference>
<evidence type="ECO:0000313" key="2">
    <source>
        <dbReference type="Proteomes" id="UP001165679"/>
    </source>
</evidence>
<reference evidence="1" key="2">
    <citation type="submission" date="2022-10" db="EMBL/GenBank/DDBJ databases">
        <authorList>
            <person name="Trinh H.N."/>
        </authorList>
    </citation>
    <scope>NUCLEOTIDE SEQUENCE</scope>
    <source>
        <strain evidence="1">RN2-1</strain>
    </source>
</reference>
<dbReference type="Proteomes" id="UP001165679">
    <property type="component" value="Unassembled WGS sequence"/>
</dbReference>
<dbReference type="PROSITE" id="PS51365">
    <property type="entry name" value="RENAL_DIPEPTIDASE_2"/>
    <property type="match status" value="1"/>
</dbReference>
<dbReference type="EMBL" id="JAPDNT010000003">
    <property type="protein sequence ID" value="MCW3474458.1"/>
    <property type="molecule type" value="Genomic_DNA"/>
</dbReference>
<accession>A0AA41YPX4</accession>
<dbReference type="RefSeq" id="WP_264713092.1">
    <property type="nucleotide sequence ID" value="NZ_JAPDNT010000003.1"/>
</dbReference>
<keyword evidence="2" id="KW-1185">Reference proteome</keyword>
<evidence type="ECO:0000313" key="1">
    <source>
        <dbReference type="EMBL" id="MCW3474458.1"/>
    </source>
</evidence>
<organism evidence="1 2">
    <name type="scientific">Limobrevibacterium gyesilva</name>
    <dbReference type="NCBI Taxonomy" id="2991712"/>
    <lineage>
        <taxon>Bacteria</taxon>
        <taxon>Pseudomonadati</taxon>
        <taxon>Pseudomonadota</taxon>
        <taxon>Alphaproteobacteria</taxon>
        <taxon>Acetobacterales</taxon>
        <taxon>Acetobacteraceae</taxon>
        <taxon>Limobrevibacterium</taxon>
    </lineage>
</organism>
<dbReference type="PANTHER" id="PTHR10443:SF12">
    <property type="entry name" value="DIPEPTIDASE"/>
    <property type="match status" value="1"/>
</dbReference>
<protein>
    <submittedName>
        <fullName evidence="1">Dipeptidase</fullName>
    </submittedName>
</protein>